<dbReference type="EMBL" id="CP011409">
    <property type="protein sequence ID" value="AKZ64283.1"/>
    <property type="molecule type" value="Genomic_DNA"/>
</dbReference>
<organism evidence="1 2">
    <name type="scientific">Herbaspirillum hiltneri N3</name>
    <dbReference type="NCBI Taxonomy" id="1262470"/>
    <lineage>
        <taxon>Bacteria</taxon>
        <taxon>Pseudomonadati</taxon>
        <taxon>Pseudomonadota</taxon>
        <taxon>Betaproteobacteria</taxon>
        <taxon>Burkholderiales</taxon>
        <taxon>Oxalobacteraceae</taxon>
        <taxon>Herbaspirillum</taxon>
    </lineage>
</organism>
<proteinExistence type="predicted"/>
<evidence type="ECO:0000313" key="2">
    <source>
        <dbReference type="Proteomes" id="UP000063429"/>
    </source>
</evidence>
<evidence type="ECO:0000313" key="1">
    <source>
        <dbReference type="EMBL" id="AKZ64283.1"/>
    </source>
</evidence>
<gene>
    <name evidence="1" type="ORF">F506_17860</name>
</gene>
<accession>A0ABM5V4B4</accession>
<sequence length="107" mass="12516">MKMYDLYGILSVDLEEAKASLEAAFDIDFQARESAYQGGEYFIFGKRTEENFVLKRNVDPIDKEPVEMKFPEYPILLYVNDTPRSLDLQKRINQKASKFILLRSQNL</sequence>
<dbReference type="Proteomes" id="UP000063429">
    <property type="component" value="Chromosome"/>
</dbReference>
<name>A0ABM5V4B4_9BURK</name>
<reference evidence="2" key="1">
    <citation type="journal article" date="2015" name="Genome Announc.">
        <title>Complete Genome Sequence of Herbaspirillum hiltneri N3 (DSM 17495), Isolated from Surface-Sterilized Wheat Roots.</title>
        <authorList>
            <person name="Guizelini D."/>
            <person name="Saizaki P.M."/>
            <person name="Coimbra N.A."/>
            <person name="Weiss V.A."/>
            <person name="Faoro H."/>
            <person name="Sfeir M.Z."/>
            <person name="Baura V.A."/>
            <person name="Monteiro R.A."/>
            <person name="Chubatsu L.S."/>
            <person name="Souza E.M."/>
            <person name="Cruz L.M."/>
            <person name="Pedrosa F.O."/>
            <person name="Raittz R.T."/>
            <person name="Marchaukoski J.N."/>
            <person name="Steffens M.B."/>
        </authorList>
    </citation>
    <scope>NUCLEOTIDE SEQUENCE [LARGE SCALE GENOMIC DNA]</scope>
    <source>
        <strain evidence="2">N3</strain>
    </source>
</reference>
<keyword evidence="2" id="KW-1185">Reference proteome</keyword>
<protein>
    <submittedName>
        <fullName evidence="1">Uncharacterized protein</fullName>
    </submittedName>
</protein>